<evidence type="ECO:0000313" key="2">
    <source>
        <dbReference type="Proteomes" id="UP000321331"/>
    </source>
</evidence>
<dbReference type="EMBL" id="VMNF01000007">
    <property type="protein sequence ID" value="TXC03499.1"/>
    <property type="molecule type" value="Genomic_DNA"/>
</dbReference>
<proteinExistence type="predicted"/>
<accession>A0A5C6SZH8</accession>
<feature type="non-terminal residue" evidence="1">
    <location>
        <position position="1"/>
    </location>
</feature>
<dbReference type="AlphaFoldDB" id="A0A5C6SZH8"/>
<comment type="caution">
    <text evidence="1">The sequence shown here is derived from an EMBL/GenBank/DDBJ whole genome shotgun (WGS) entry which is preliminary data.</text>
</comment>
<evidence type="ECO:0000313" key="1">
    <source>
        <dbReference type="EMBL" id="TXC03499.1"/>
    </source>
</evidence>
<organism evidence="1 2">
    <name type="scientific">Fusarium oxysporum f. sp. cubense</name>
    <dbReference type="NCBI Taxonomy" id="61366"/>
    <lineage>
        <taxon>Eukaryota</taxon>
        <taxon>Fungi</taxon>
        <taxon>Dikarya</taxon>
        <taxon>Ascomycota</taxon>
        <taxon>Pezizomycotina</taxon>
        <taxon>Sordariomycetes</taxon>
        <taxon>Hypocreomycetidae</taxon>
        <taxon>Hypocreales</taxon>
        <taxon>Nectriaceae</taxon>
        <taxon>Fusarium</taxon>
        <taxon>Fusarium oxysporum species complex</taxon>
    </lineage>
</organism>
<gene>
    <name evidence="1" type="ORF">FocTR4_00001068</name>
</gene>
<sequence>LGVVEGTDRHGHFDWRPPPVVTCLRPCAAQRDKVGGEPPATAHEARRVFLKLWLGVALHPYVLPASMDDALGVGPWIDSPQVRVPSTRRIRWCLWQSGLSSCHDPTLLYRDTPGWRGPPVLALLGPRMFLVGKGWDHATALGLGVSMLG</sequence>
<name>A0A5C6SZH8_FUSOC</name>
<dbReference type="Proteomes" id="UP000321331">
    <property type="component" value="Unassembled WGS sequence"/>
</dbReference>
<reference evidence="1 2" key="1">
    <citation type="submission" date="2019-07" db="EMBL/GenBank/DDBJ databases">
        <title>The First High-Quality Draft Genome Sequence of the Causal Agent of the Current Panama Disease Epidemic.</title>
        <authorList>
            <person name="Warmington R.J."/>
            <person name="Kay W."/>
            <person name="Jeffries A."/>
            <person name="Bebber D."/>
            <person name="Moore K."/>
            <person name="Studholme D.J."/>
        </authorList>
    </citation>
    <scope>NUCLEOTIDE SEQUENCE [LARGE SCALE GENOMIC DNA]</scope>
    <source>
        <strain evidence="1 2">TR4</strain>
    </source>
</reference>
<protein>
    <submittedName>
        <fullName evidence="1">Uncharacterized protein</fullName>
    </submittedName>
</protein>